<protein>
    <submittedName>
        <fullName evidence="1">ES1 protein homolog, mitochondrial-like</fullName>
    </submittedName>
</protein>
<accession>A0ABN7B696</accession>
<dbReference type="EMBL" id="AP028918">
    <property type="protein sequence ID" value="BES99152.1"/>
    <property type="molecule type" value="Genomic_DNA"/>
</dbReference>
<name>A0ABN7B696_9HEMI</name>
<evidence type="ECO:0000313" key="2">
    <source>
        <dbReference type="Proteomes" id="UP001307889"/>
    </source>
</evidence>
<keyword evidence="2" id="KW-1185">Reference proteome</keyword>
<proteinExistence type="predicted"/>
<dbReference type="Proteomes" id="UP001307889">
    <property type="component" value="Chromosome 10"/>
</dbReference>
<reference evidence="1 2" key="1">
    <citation type="submission" date="2023-09" db="EMBL/GenBank/DDBJ databases">
        <title>Nesidiocoris tenuis whole genome shotgun sequence.</title>
        <authorList>
            <person name="Shibata T."/>
            <person name="Shimoda M."/>
            <person name="Kobayashi T."/>
            <person name="Uehara T."/>
        </authorList>
    </citation>
    <scope>NUCLEOTIDE SEQUENCE [LARGE SCALE GENOMIC DNA]</scope>
    <source>
        <strain evidence="1 2">Japan</strain>
    </source>
</reference>
<dbReference type="InterPro" id="IPR029062">
    <property type="entry name" value="Class_I_gatase-like"/>
</dbReference>
<dbReference type="SUPFAM" id="SSF52317">
    <property type="entry name" value="Class I glutamine amidotransferase-like"/>
    <property type="match status" value="1"/>
</dbReference>
<dbReference type="PANTHER" id="PTHR10224">
    <property type="entry name" value="ES1 PROTEIN HOMOLOG, MITOCHONDRIAL"/>
    <property type="match status" value="1"/>
</dbReference>
<dbReference type="NCBIfam" id="NF008747">
    <property type="entry name" value="PRK11780.1"/>
    <property type="match status" value="1"/>
</dbReference>
<gene>
    <name evidence="1" type="ORF">NTJ_11969</name>
</gene>
<organism evidence="1 2">
    <name type="scientific">Nesidiocoris tenuis</name>
    <dbReference type="NCBI Taxonomy" id="355587"/>
    <lineage>
        <taxon>Eukaryota</taxon>
        <taxon>Metazoa</taxon>
        <taxon>Ecdysozoa</taxon>
        <taxon>Arthropoda</taxon>
        <taxon>Hexapoda</taxon>
        <taxon>Insecta</taxon>
        <taxon>Pterygota</taxon>
        <taxon>Neoptera</taxon>
        <taxon>Paraneoptera</taxon>
        <taxon>Hemiptera</taxon>
        <taxon>Heteroptera</taxon>
        <taxon>Panheteroptera</taxon>
        <taxon>Cimicomorpha</taxon>
        <taxon>Miridae</taxon>
        <taxon>Dicyphina</taxon>
        <taxon>Nesidiocoris</taxon>
    </lineage>
</organism>
<dbReference type="PANTHER" id="PTHR10224:SF12">
    <property type="entry name" value="GLYOXALASE ELBB"/>
    <property type="match status" value="1"/>
</dbReference>
<evidence type="ECO:0000313" key="1">
    <source>
        <dbReference type="EMBL" id="BES99152.1"/>
    </source>
</evidence>
<dbReference type="Gene3D" id="3.40.50.880">
    <property type="match status" value="1"/>
</dbReference>
<sequence length="256" mass="27989">MLRLLSRRILLANSSAIRTANYSKNCGRTNVAVVLSGCGVYDGSEIHEAVSVLSHLTRNDASPFVFAPRIDQMHIINHSNGDEDKSSKRNVLVESARISRGDVKPLSELVENYKNFDAVVFPGGFGVAKNLSDFAVNGPKCTVHPDVVSILENCHKSRIMLGFACIAPVLAARVLCNVTITLGKESPAEDWPHKGAIEAAKSMGAIIELKEVFEVSADRENNVFSTPAYMYNGKYHEIDDGIGNMIRLMLVTLRQS</sequence>